<dbReference type="PRINTS" id="PR00042">
    <property type="entry name" value="LEUZIPPRFOS"/>
</dbReference>
<comment type="similarity">
    <text evidence="1">Belongs to the bZIP family.</text>
</comment>
<dbReference type="GO" id="GO:0006357">
    <property type="term" value="P:regulation of transcription by RNA polymerase II"/>
    <property type="evidence" value="ECO:0007669"/>
    <property type="project" value="InterPro"/>
</dbReference>
<dbReference type="PROSITE" id="PS00036">
    <property type="entry name" value="BZIP_BASIC"/>
    <property type="match status" value="1"/>
</dbReference>
<dbReference type="InterPro" id="IPR046347">
    <property type="entry name" value="bZIP_sf"/>
</dbReference>
<evidence type="ECO:0000313" key="11">
    <source>
        <dbReference type="Proteomes" id="UP000694542"/>
    </source>
</evidence>
<reference evidence="10" key="1">
    <citation type="submission" date="2018-10" db="EMBL/GenBank/DDBJ databases">
        <title>De novo assembly of a Great Dane genome.</title>
        <authorList>
            <person name="Kidd J.M."/>
            <person name="Pendleton A.L."/>
            <person name="Shen F."/>
            <person name="Emery S."/>
        </authorList>
    </citation>
    <scope>NUCLEOTIDE SEQUENCE [LARGE SCALE GENOMIC DNA]</scope>
    <source>
        <strain evidence="10">Great Dane</strain>
    </source>
</reference>
<feature type="compositionally biased region" description="Low complexity" evidence="8">
    <location>
        <begin position="29"/>
        <end position="41"/>
    </location>
</feature>
<evidence type="ECO:0000256" key="4">
    <source>
        <dbReference type="ARBA" id="ARBA00023125"/>
    </source>
</evidence>
<feature type="compositionally biased region" description="Basic and acidic residues" evidence="8">
    <location>
        <begin position="92"/>
        <end position="114"/>
    </location>
</feature>
<dbReference type="Ensembl" id="ENSCAFT00040001046.1">
    <property type="protein sequence ID" value="ENSCAFP00040000880.1"/>
    <property type="gene ID" value="ENSCAFG00040000600.1"/>
</dbReference>
<evidence type="ECO:0000256" key="7">
    <source>
        <dbReference type="ARBA" id="ARBA00023242"/>
    </source>
</evidence>
<proteinExistence type="inferred from homology"/>
<accession>A0A8C0PN22</accession>
<evidence type="ECO:0000256" key="1">
    <source>
        <dbReference type="ARBA" id="ARBA00007163"/>
    </source>
</evidence>
<dbReference type="GO" id="GO:0003700">
    <property type="term" value="F:DNA-binding transcription factor activity"/>
    <property type="evidence" value="ECO:0007669"/>
    <property type="project" value="InterPro"/>
</dbReference>
<evidence type="ECO:0000313" key="10">
    <source>
        <dbReference type="Ensembl" id="ENSCAFP00040000880.1"/>
    </source>
</evidence>
<dbReference type="AlphaFoldDB" id="A0A8C0PN22"/>
<dbReference type="FunFam" id="1.20.5.170:FF:000043">
    <property type="entry name" value="Basic leucine zipper transcriptional factor ATF-like"/>
    <property type="match status" value="1"/>
</dbReference>
<keyword evidence="6" id="KW-0804">Transcription</keyword>
<name>A0A8C0PN22_CANLF</name>
<dbReference type="PROSITE" id="PS50217">
    <property type="entry name" value="BZIP"/>
    <property type="match status" value="1"/>
</dbReference>
<dbReference type="CDD" id="cd14701">
    <property type="entry name" value="bZIP_BATF"/>
    <property type="match status" value="1"/>
</dbReference>
<evidence type="ECO:0000256" key="5">
    <source>
        <dbReference type="ARBA" id="ARBA00023159"/>
    </source>
</evidence>
<evidence type="ECO:0000256" key="2">
    <source>
        <dbReference type="ARBA" id="ARBA00022491"/>
    </source>
</evidence>
<evidence type="ECO:0000256" key="3">
    <source>
        <dbReference type="ARBA" id="ARBA00023015"/>
    </source>
</evidence>
<organism evidence="10 11">
    <name type="scientific">Canis lupus familiaris</name>
    <name type="common">Dog</name>
    <name type="synonym">Canis familiaris</name>
    <dbReference type="NCBI Taxonomy" id="9615"/>
    <lineage>
        <taxon>Eukaryota</taxon>
        <taxon>Metazoa</taxon>
        <taxon>Chordata</taxon>
        <taxon>Craniata</taxon>
        <taxon>Vertebrata</taxon>
        <taxon>Euteleostomi</taxon>
        <taxon>Mammalia</taxon>
        <taxon>Eutheria</taxon>
        <taxon>Laurasiatheria</taxon>
        <taxon>Carnivora</taxon>
        <taxon>Caniformia</taxon>
        <taxon>Canidae</taxon>
        <taxon>Canis</taxon>
    </lineage>
</organism>
<dbReference type="InterPro" id="IPR000837">
    <property type="entry name" value="AP-1"/>
</dbReference>
<keyword evidence="2" id="KW-0678">Repressor</keyword>
<feature type="compositionally biased region" description="Basic and acidic residues" evidence="8">
    <location>
        <begin position="62"/>
        <end position="71"/>
    </location>
</feature>
<sequence>PRRQGEAGRVRRKTSRWVRETPPPPGRPPGFLSPSSPRAATPRPPERRLPWRGLRVPSRVSEPPRDFHEARGAGGAAAWVGSGTPRCAGGRGAEETGRGREREGRAGRGGETRVARRRRRRRRRRLGESGKRAGGAGRGGARRRQVRGRGDAGARGAPVGSARVQGAAGPRPLLREAARRAGGRAGRAGGAPGMSQVLPAAGSVLQRSVAAPGSQPQPQPQPQSPEDDDRKVRRREKNRVAAQRSRKKQTQKADKLHEEYECLEQENTVLRREIGKLTEELKHLSEALKEHEKTCPLLLCPMNFMPVPRPDPVAGCLPR</sequence>
<feature type="compositionally biased region" description="Gly residues" evidence="8">
    <location>
        <begin position="183"/>
        <end position="192"/>
    </location>
</feature>
<feature type="compositionally biased region" description="Basic residues" evidence="8">
    <location>
        <begin position="115"/>
        <end position="125"/>
    </location>
</feature>
<dbReference type="SMART" id="SM00338">
    <property type="entry name" value="BRLZ"/>
    <property type="match status" value="1"/>
</dbReference>
<keyword evidence="7" id="KW-0539">Nucleus</keyword>
<protein>
    <recommendedName>
        <fullName evidence="9">BZIP domain-containing protein</fullName>
    </recommendedName>
</protein>
<dbReference type="PANTHER" id="PTHR23351">
    <property type="entry name" value="FOS TRANSCRIPTION FACTOR-RELATED"/>
    <property type="match status" value="1"/>
</dbReference>
<feature type="domain" description="BZIP" evidence="9">
    <location>
        <begin position="228"/>
        <end position="291"/>
    </location>
</feature>
<keyword evidence="5" id="KW-0010">Activator</keyword>
<reference evidence="10" key="2">
    <citation type="submission" date="2025-08" db="UniProtKB">
        <authorList>
            <consortium name="Ensembl"/>
        </authorList>
    </citation>
    <scope>IDENTIFICATION</scope>
</reference>
<evidence type="ECO:0000256" key="6">
    <source>
        <dbReference type="ARBA" id="ARBA00023163"/>
    </source>
</evidence>
<dbReference type="PANTHER" id="PTHR23351:SF13">
    <property type="entry name" value="BASIC LEUCINE ZIPPER TRANSCRIPTIONAL FACTOR ATF-LIKE 3"/>
    <property type="match status" value="1"/>
</dbReference>
<evidence type="ECO:0000256" key="8">
    <source>
        <dbReference type="SAM" id="MobiDB-lite"/>
    </source>
</evidence>
<feature type="compositionally biased region" description="Low complexity" evidence="8">
    <location>
        <begin position="76"/>
        <end position="88"/>
    </location>
</feature>
<dbReference type="Pfam" id="PF00170">
    <property type="entry name" value="bZIP_1"/>
    <property type="match status" value="1"/>
</dbReference>
<dbReference type="GO" id="GO:0003677">
    <property type="term" value="F:DNA binding"/>
    <property type="evidence" value="ECO:0007669"/>
    <property type="project" value="UniProtKB-KW"/>
</dbReference>
<dbReference type="SUPFAM" id="SSF57959">
    <property type="entry name" value="Leucine zipper domain"/>
    <property type="match status" value="1"/>
</dbReference>
<evidence type="ECO:0000259" key="9">
    <source>
        <dbReference type="PROSITE" id="PS50217"/>
    </source>
</evidence>
<dbReference type="InterPro" id="IPR004827">
    <property type="entry name" value="bZIP"/>
</dbReference>
<dbReference type="Proteomes" id="UP000694542">
    <property type="component" value="Chromosome 7"/>
</dbReference>
<feature type="region of interest" description="Disordered" evidence="8">
    <location>
        <begin position="1"/>
        <end position="255"/>
    </location>
</feature>
<dbReference type="Gene3D" id="1.20.5.170">
    <property type="match status" value="1"/>
</dbReference>
<keyword evidence="4" id="KW-0238">DNA-binding</keyword>
<keyword evidence="3" id="KW-0805">Transcription regulation</keyword>